<dbReference type="PROSITE" id="PS51257">
    <property type="entry name" value="PROKAR_LIPOPROTEIN"/>
    <property type="match status" value="1"/>
</dbReference>
<reference evidence="3" key="1">
    <citation type="submission" date="2017-11" db="EMBL/GenBank/DDBJ databases">
        <authorList>
            <person name="Chan K.G."/>
            <person name="Lee L.S."/>
        </authorList>
    </citation>
    <scope>NUCLEOTIDE SEQUENCE [LARGE SCALE GENOMIC DNA]</scope>
    <source>
        <strain evidence="3">DSM 100970</strain>
    </source>
</reference>
<gene>
    <name evidence="2" type="ORF">CUN60_02530</name>
</gene>
<dbReference type="RefSeq" id="WP_102950526.1">
    <property type="nucleotide sequence ID" value="NZ_CP024847.1"/>
</dbReference>
<name>A0A2I7N427_9NEIS</name>
<dbReference type="AlphaFoldDB" id="A0A2I7N427"/>
<dbReference type="EMBL" id="CP024847">
    <property type="protein sequence ID" value="AUR51226.1"/>
    <property type="molecule type" value="Genomic_DNA"/>
</dbReference>
<dbReference type="KEGG" id="nba:CUN60_02530"/>
<sequence length="462" mass="51744">MTKIISRLSLVVLACLTASCANNPLRSYKSETDRTITALDQNGLDLASQSLNDNDDVLYHLEYGSLLRMGIKYPQSESNFIAANAYVDAWAASYHNGTWGNIADTFQATLVNDNVLDYQIKDYEKVMLLTYRALNALNQGDWDGARIQIQRMYQLEQLIQNYRDAQYAEMAQKSQELPQNMVSYDQFAANNEANYDFDSVSTPQVLALKNSYQNAFSHYLAGFVFEALGEDSLSRPGYLKALQLNPADTMINQSIANLDKNNKPGKNQTDLLLVEEIGHAPQIKSHNLNIPYFYSINGRNCANSISVSFPGLVPDRVNTFANTYAIDNQNPQPYLFTNINLMAARYLHDDLPNIFIRNILRATRDLAAEQSACKNGSTLLNIAALGAGVILNRADERAWVMLPSQIYLSRVRVPRGKHTITVNTALGQKTLQVNLTGAYHIVSWRVIGNQVYFSPDESIIPK</sequence>
<evidence type="ECO:0000313" key="2">
    <source>
        <dbReference type="EMBL" id="AUR51226.1"/>
    </source>
</evidence>
<protein>
    <recommendedName>
        <fullName evidence="4">Lipoprotein</fullName>
    </recommendedName>
</protein>
<dbReference type="Proteomes" id="UP000236655">
    <property type="component" value="Chromosome"/>
</dbReference>
<feature type="signal peptide" evidence="1">
    <location>
        <begin position="1"/>
        <end position="21"/>
    </location>
</feature>
<evidence type="ECO:0008006" key="4">
    <source>
        <dbReference type="Google" id="ProtNLM"/>
    </source>
</evidence>
<feature type="chain" id="PRO_5014344314" description="Lipoprotein" evidence="1">
    <location>
        <begin position="22"/>
        <end position="462"/>
    </location>
</feature>
<evidence type="ECO:0000256" key="1">
    <source>
        <dbReference type="SAM" id="SignalP"/>
    </source>
</evidence>
<organism evidence="2 3">
    <name type="scientific">Aquella oligotrophica</name>
    <dbReference type="NCBI Taxonomy" id="2067065"/>
    <lineage>
        <taxon>Bacteria</taxon>
        <taxon>Pseudomonadati</taxon>
        <taxon>Pseudomonadota</taxon>
        <taxon>Betaproteobacteria</taxon>
        <taxon>Neisseriales</taxon>
        <taxon>Neisseriaceae</taxon>
        <taxon>Aquella</taxon>
    </lineage>
</organism>
<keyword evidence="3" id="KW-1185">Reference proteome</keyword>
<accession>A0A2I7N427</accession>
<keyword evidence="1" id="KW-0732">Signal</keyword>
<dbReference type="OrthoDB" id="9769023at2"/>
<evidence type="ECO:0000313" key="3">
    <source>
        <dbReference type="Proteomes" id="UP000236655"/>
    </source>
</evidence>
<proteinExistence type="predicted"/>